<evidence type="ECO:0000313" key="2">
    <source>
        <dbReference type="EMBL" id="CAG7834110.1"/>
    </source>
</evidence>
<proteinExistence type="predicted"/>
<feature type="signal peptide" evidence="1">
    <location>
        <begin position="1"/>
        <end position="26"/>
    </location>
</feature>
<name>A0A8J2M8V8_9HEXA</name>
<dbReference type="Proteomes" id="UP000708208">
    <property type="component" value="Unassembled WGS sequence"/>
</dbReference>
<evidence type="ECO:0000256" key="1">
    <source>
        <dbReference type="SAM" id="SignalP"/>
    </source>
</evidence>
<accession>A0A8J2M8V8</accession>
<comment type="caution">
    <text evidence="2">The sequence shown here is derived from an EMBL/GenBank/DDBJ whole genome shotgun (WGS) entry which is preliminary data.</text>
</comment>
<gene>
    <name evidence="2" type="ORF">AFUS01_LOCUS43647</name>
</gene>
<sequence>MNTFTKILLASAGIMGAIMMMMEVDGQDVNPDYCNSTVQNYTKLVPDSCYKSGPGIHRSHSICFRSNSSRKVIYRYDYFHCFRFNNGYLLVPKNCSQAQAPANLNRTIVFNRFNDATKRCDLTPPNFDDLVAASYAG</sequence>
<organism evidence="2 3">
    <name type="scientific">Allacma fusca</name>
    <dbReference type="NCBI Taxonomy" id="39272"/>
    <lineage>
        <taxon>Eukaryota</taxon>
        <taxon>Metazoa</taxon>
        <taxon>Ecdysozoa</taxon>
        <taxon>Arthropoda</taxon>
        <taxon>Hexapoda</taxon>
        <taxon>Collembola</taxon>
        <taxon>Symphypleona</taxon>
        <taxon>Sminthuridae</taxon>
        <taxon>Allacma</taxon>
    </lineage>
</organism>
<dbReference type="AlphaFoldDB" id="A0A8J2M8V8"/>
<reference evidence="2" key="1">
    <citation type="submission" date="2021-06" db="EMBL/GenBank/DDBJ databases">
        <authorList>
            <person name="Hodson N. C."/>
            <person name="Mongue J. A."/>
            <person name="Jaron S. K."/>
        </authorList>
    </citation>
    <scope>NUCLEOTIDE SEQUENCE</scope>
</reference>
<keyword evidence="1" id="KW-0732">Signal</keyword>
<evidence type="ECO:0008006" key="4">
    <source>
        <dbReference type="Google" id="ProtNLM"/>
    </source>
</evidence>
<protein>
    <recommendedName>
        <fullName evidence="4">Secreted protein</fullName>
    </recommendedName>
</protein>
<dbReference type="EMBL" id="CAJVCH010570114">
    <property type="protein sequence ID" value="CAG7834110.1"/>
    <property type="molecule type" value="Genomic_DNA"/>
</dbReference>
<feature type="chain" id="PRO_5035222881" description="Secreted protein" evidence="1">
    <location>
        <begin position="27"/>
        <end position="137"/>
    </location>
</feature>
<keyword evidence="3" id="KW-1185">Reference proteome</keyword>
<evidence type="ECO:0000313" key="3">
    <source>
        <dbReference type="Proteomes" id="UP000708208"/>
    </source>
</evidence>